<comment type="similarity">
    <text evidence="5">Belongs to the glycosyl hydrolase.</text>
</comment>
<dbReference type="PRINTS" id="PR00743">
    <property type="entry name" value="GLHYDRLASE36"/>
</dbReference>
<dbReference type="PANTHER" id="PTHR43053:SF3">
    <property type="entry name" value="ALPHA-GALACTOSIDASE C-RELATED"/>
    <property type="match status" value="1"/>
</dbReference>
<dbReference type="PANTHER" id="PTHR43053">
    <property type="entry name" value="GLYCOSIDASE FAMILY 31"/>
    <property type="match status" value="1"/>
</dbReference>
<dbReference type="InterPro" id="IPR038417">
    <property type="entry name" value="Alpga-gal_N_sf"/>
</dbReference>
<evidence type="ECO:0000256" key="2">
    <source>
        <dbReference type="ARBA" id="ARBA00012755"/>
    </source>
</evidence>
<dbReference type="Gene3D" id="3.20.20.70">
    <property type="entry name" value="Aldolase class I"/>
    <property type="match status" value="1"/>
</dbReference>
<dbReference type="Gene3D" id="2.70.98.60">
    <property type="entry name" value="alpha-galactosidase from lactobacil brevis"/>
    <property type="match status" value="1"/>
</dbReference>
<dbReference type="InterPro" id="IPR013780">
    <property type="entry name" value="Glyco_hydro_b"/>
</dbReference>
<evidence type="ECO:0000256" key="1">
    <source>
        <dbReference type="ARBA" id="ARBA00001255"/>
    </source>
</evidence>
<dbReference type="InterPro" id="IPR017853">
    <property type="entry name" value="GH"/>
</dbReference>
<comment type="catalytic activity">
    <reaction evidence="1 5">
        <text>Hydrolysis of terminal, non-reducing alpha-D-galactose residues in alpha-D-galactosides, including galactose oligosaccharides, galactomannans and galactolipids.</text>
        <dbReference type="EC" id="3.2.1.22"/>
    </reaction>
</comment>
<keyword evidence="4 5" id="KW-0326">Glycosidase</keyword>
<evidence type="ECO:0000259" key="7">
    <source>
        <dbReference type="Pfam" id="PF16874"/>
    </source>
</evidence>
<comment type="caution">
    <text evidence="9">The sequence shown here is derived from an EMBL/GenBank/DDBJ whole genome shotgun (WGS) entry which is preliminary data.</text>
</comment>
<keyword evidence="10" id="KW-1185">Reference proteome</keyword>
<accession>A0ABV6RSZ4</accession>
<proteinExistence type="inferred from homology"/>
<protein>
    <recommendedName>
        <fullName evidence="2 5">Alpha-galactosidase</fullName>
        <ecNumber evidence="2 5">3.2.1.22</ecNumber>
    </recommendedName>
</protein>
<dbReference type="EMBL" id="JBHLTG010000005">
    <property type="protein sequence ID" value="MFC0680104.1"/>
    <property type="molecule type" value="Genomic_DNA"/>
</dbReference>
<feature type="region of interest" description="Disordered" evidence="6">
    <location>
        <begin position="47"/>
        <end position="67"/>
    </location>
</feature>
<dbReference type="InterPro" id="IPR002252">
    <property type="entry name" value="Glyco_hydro_36"/>
</dbReference>
<dbReference type="Gene3D" id="2.60.40.1180">
    <property type="entry name" value="Golgi alpha-mannosidase II"/>
    <property type="match status" value="1"/>
</dbReference>
<evidence type="ECO:0000256" key="5">
    <source>
        <dbReference type="PIRNR" id="PIRNR005536"/>
    </source>
</evidence>
<feature type="domain" description="Glycosyl hydrolase family 36 N-terminal" evidence="8">
    <location>
        <begin position="29"/>
        <end position="261"/>
    </location>
</feature>
<dbReference type="CDD" id="cd14791">
    <property type="entry name" value="GH36"/>
    <property type="match status" value="1"/>
</dbReference>
<dbReference type="InterPro" id="IPR031705">
    <property type="entry name" value="Glyco_hydro_36_C"/>
</dbReference>
<sequence>MFIRELPEQDGWVLGTEHSLYAIGLGEDGLPVQRYWGPTLPEQDWPRMLGSTTPRWRTSSSRPSEADDEVLAAGGLRWGAVGLQLEFPDGRNELELRFTGSAVERAPDEATLTLTLEDRFSPVAVRLRSRVHSGHDVIERWLELEHGGTPDEHVLVRRLDSANWPLPEQDRYRVSSVHGHWGAENQLVRAELPFGELGFTSRTGTTGHHANPWLMIDDGSAREESGRVWAVTLAWSGSWRMIAQRRPEGGVSVTAGAGHESVTRRLRGGEVVGTPSSYGIVTEGGFGATSRKLHTFSTRRLRPTTGALQPVLYNSWEATEFSVTEGGQMALADRAAAIGAELFVVDDGWFGRRTHDKAGLGDWYPNPEKFPDGLHALVAHVRSRSMKFGLWVEPEMVNRDSDLYAAHPDWVLHFRNLTRRELRNQLVLNFARDDVREWAWGWLSSLVTEYDIDYLKWDMNRPFSQAGWPENTEDPGSLWSGHTEAVYSIMERLRELKPSLLIESCSGGGGRVDLGMMRRVDMFWTSDNTDALDRQSIQHGFSQVYPATTMSNWVTDSPNPLTGRDIPLSYRFHVAMAGTLGIGGNLLEWSDDDLRAAAELTAQYKTIRDAVQFGDLYRLGGESGVDLSAVQYVLEGRVVVLAYEPRRSLGSGRRLFRLAGLDPDAAYVDEQTGDRFSGRWLMVQGIDLWRGADTNPRSGTVRFSRADFCSSLITLDREDGAA</sequence>
<evidence type="ECO:0000256" key="4">
    <source>
        <dbReference type="ARBA" id="ARBA00023295"/>
    </source>
</evidence>
<dbReference type="EC" id="3.2.1.22" evidence="2 5"/>
<keyword evidence="3 5" id="KW-0378">Hydrolase</keyword>
<dbReference type="PIRSF" id="PIRSF005536">
    <property type="entry name" value="Agal"/>
    <property type="match status" value="1"/>
</dbReference>
<dbReference type="InterPro" id="IPR013785">
    <property type="entry name" value="Aldolase_TIM"/>
</dbReference>
<evidence type="ECO:0000256" key="3">
    <source>
        <dbReference type="ARBA" id="ARBA00022801"/>
    </source>
</evidence>
<dbReference type="Pfam" id="PF16875">
    <property type="entry name" value="Glyco_hydro_36N"/>
    <property type="match status" value="1"/>
</dbReference>
<reference evidence="9 10" key="1">
    <citation type="submission" date="2024-09" db="EMBL/GenBank/DDBJ databases">
        <authorList>
            <person name="Sun Q."/>
            <person name="Mori K."/>
        </authorList>
    </citation>
    <scope>NUCLEOTIDE SEQUENCE [LARGE SCALE GENOMIC DNA]</scope>
    <source>
        <strain evidence="9 10">KCTC 23076</strain>
    </source>
</reference>
<feature type="domain" description="Glycosyl hydrolase family 36 C-terminal" evidence="7">
    <location>
        <begin position="629"/>
        <end position="715"/>
    </location>
</feature>
<name>A0ABV6RSZ4_9GAMM</name>
<dbReference type="Pfam" id="PF16874">
    <property type="entry name" value="Glyco_hydro_36C"/>
    <property type="match status" value="1"/>
</dbReference>
<organism evidence="9 10">
    <name type="scientific">Lysobacter korlensis</name>
    <dbReference type="NCBI Taxonomy" id="553636"/>
    <lineage>
        <taxon>Bacteria</taxon>
        <taxon>Pseudomonadati</taxon>
        <taxon>Pseudomonadota</taxon>
        <taxon>Gammaproteobacteria</taxon>
        <taxon>Lysobacterales</taxon>
        <taxon>Lysobacteraceae</taxon>
        <taxon>Lysobacter</taxon>
    </lineage>
</organism>
<evidence type="ECO:0000313" key="10">
    <source>
        <dbReference type="Proteomes" id="UP001589896"/>
    </source>
</evidence>
<dbReference type="Proteomes" id="UP001589896">
    <property type="component" value="Unassembled WGS sequence"/>
</dbReference>
<dbReference type="Pfam" id="PF02065">
    <property type="entry name" value="Melibiase"/>
    <property type="match status" value="1"/>
</dbReference>
<evidence type="ECO:0000313" key="9">
    <source>
        <dbReference type="EMBL" id="MFC0680104.1"/>
    </source>
</evidence>
<dbReference type="InterPro" id="IPR050985">
    <property type="entry name" value="Alpha-glycosidase_related"/>
</dbReference>
<feature type="compositionally biased region" description="Low complexity" evidence="6">
    <location>
        <begin position="51"/>
        <end position="63"/>
    </location>
</feature>
<evidence type="ECO:0000256" key="6">
    <source>
        <dbReference type="SAM" id="MobiDB-lite"/>
    </source>
</evidence>
<dbReference type="InterPro" id="IPR031704">
    <property type="entry name" value="Glyco_hydro_36_N"/>
</dbReference>
<gene>
    <name evidence="9" type="ORF">ACFFGH_19895</name>
</gene>
<evidence type="ECO:0000259" key="8">
    <source>
        <dbReference type="Pfam" id="PF16875"/>
    </source>
</evidence>
<dbReference type="SUPFAM" id="SSF51445">
    <property type="entry name" value="(Trans)glycosidases"/>
    <property type="match status" value="1"/>
</dbReference>